<proteinExistence type="predicted"/>
<keyword evidence="1" id="KW-1133">Transmembrane helix</keyword>
<dbReference type="KEGG" id="arca:HC352_01550"/>
<reference evidence="2 3" key="1">
    <citation type="submission" date="2020-03" db="EMBL/GenBank/DDBJ databases">
        <title>Complete genome of Arcanobacterium buesumensis sp. nov. strain 2701.</title>
        <authorList>
            <person name="Borowiak M."/>
            <person name="Alssahen M."/>
            <person name="Laemmler C."/>
            <person name="Malorny B."/>
            <person name="Hassan A."/>
            <person name="Prenger-Berninghoff E."/>
            <person name="Ploetz M."/>
            <person name="Abdulmawjood A."/>
        </authorList>
    </citation>
    <scope>NUCLEOTIDE SEQUENCE [LARGE SCALE GENOMIC DNA]</scope>
    <source>
        <strain evidence="2 3">2701</strain>
    </source>
</reference>
<sequence length="436" mass="48519">MKTARYSRLKWAIALVTGFLMCTGMVLGISWARYQESPIIGQSVFHLSPDKNKTSPVPTQVTTEHVANWFIRWTATHSSFFVAPSFQLTAGSIDSLTELTPPNTSDNSQAFHLTATLTPRFSSVEKLSANPNFLLLKDSDGVLHSDWIIIINRDKHGHVITEMMLPARYDIMTNPELLTDPGPAEKLPDTTVAYTYRIADRMLSVSYDFGHTWIAVPHAYDAVTHTNNGSNDTNLPRGSYVISPDFTGFIGFDDNQARLIFSTDSGASWSTTSIGSGYPAPRFLSYADGHAIATFAQERAGGSDYYVSWRSDVSSHFSKWSQQPLFRDFPPNLSLSSWLSADNGFIGYPAEEPAIYATFDGGVSYQDVTLDIVLPGYSTPEFFYRDEDIYAIIRQGSDGDDTVNGNMQEAVYRFDEKNYILTFVRKQDAPITIDVG</sequence>
<keyword evidence="3" id="KW-1185">Reference proteome</keyword>
<dbReference type="Gene3D" id="2.120.10.10">
    <property type="match status" value="1"/>
</dbReference>
<gene>
    <name evidence="2" type="ORF">HC352_01550</name>
</gene>
<evidence type="ECO:0000313" key="2">
    <source>
        <dbReference type="EMBL" id="QJC21332.1"/>
    </source>
</evidence>
<protein>
    <submittedName>
        <fullName evidence="2">Uncharacterized protein</fullName>
    </submittedName>
</protein>
<dbReference type="AlphaFoldDB" id="A0A6H2EKW3"/>
<name>A0A6H2EKW3_9ACTO</name>
<feature type="transmembrane region" description="Helical" evidence="1">
    <location>
        <begin position="12"/>
        <end position="32"/>
    </location>
</feature>
<evidence type="ECO:0000313" key="3">
    <source>
        <dbReference type="Proteomes" id="UP000502298"/>
    </source>
</evidence>
<organism evidence="2 3">
    <name type="scientific">Arcanobacterium buesumense</name>
    <dbReference type="NCBI Taxonomy" id="2722751"/>
    <lineage>
        <taxon>Bacteria</taxon>
        <taxon>Bacillati</taxon>
        <taxon>Actinomycetota</taxon>
        <taxon>Actinomycetes</taxon>
        <taxon>Actinomycetales</taxon>
        <taxon>Actinomycetaceae</taxon>
        <taxon>Arcanobacterium</taxon>
    </lineage>
</organism>
<keyword evidence="1" id="KW-0812">Transmembrane</keyword>
<evidence type="ECO:0000256" key="1">
    <source>
        <dbReference type="SAM" id="Phobius"/>
    </source>
</evidence>
<dbReference type="SUPFAM" id="SSF50939">
    <property type="entry name" value="Sialidases"/>
    <property type="match status" value="1"/>
</dbReference>
<dbReference type="Proteomes" id="UP000502298">
    <property type="component" value="Chromosome"/>
</dbReference>
<dbReference type="EMBL" id="CP050804">
    <property type="protein sequence ID" value="QJC21332.1"/>
    <property type="molecule type" value="Genomic_DNA"/>
</dbReference>
<dbReference type="RefSeq" id="WP_168917273.1">
    <property type="nucleotide sequence ID" value="NZ_CP050804.1"/>
</dbReference>
<accession>A0A6H2EKW3</accession>
<dbReference type="InterPro" id="IPR036278">
    <property type="entry name" value="Sialidase_sf"/>
</dbReference>
<keyword evidence="1" id="KW-0472">Membrane</keyword>